<evidence type="ECO:0000313" key="5">
    <source>
        <dbReference type="RefSeq" id="XP_027193895.1"/>
    </source>
</evidence>
<dbReference type="Proteomes" id="UP000515146">
    <property type="component" value="Unplaced"/>
</dbReference>
<dbReference type="OMA" id="NDFKIAM"/>
<dbReference type="InParanoid" id="A0A6P6XK40"/>
<keyword evidence="2" id="KW-0106">Calcium</keyword>
<dbReference type="KEGG" id="dpte:113788627"/>
<evidence type="ECO:0000256" key="2">
    <source>
        <dbReference type="ARBA" id="ARBA00022837"/>
    </source>
</evidence>
<reference evidence="5" key="1">
    <citation type="submission" date="2025-08" db="UniProtKB">
        <authorList>
            <consortium name="RefSeq"/>
        </authorList>
    </citation>
    <scope>IDENTIFICATION</scope>
    <source>
        <strain evidence="5">Airmid</strain>
    </source>
</reference>
<dbReference type="GO" id="GO:0016460">
    <property type="term" value="C:myosin II complex"/>
    <property type="evidence" value="ECO:0007669"/>
    <property type="project" value="TreeGrafter"/>
</dbReference>
<dbReference type="CDD" id="cd00051">
    <property type="entry name" value="EFh"/>
    <property type="match status" value="1"/>
</dbReference>
<dbReference type="GO" id="GO:0005509">
    <property type="term" value="F:calcium ion binding"/>
    <property type="evidence" value="ECO:0007669"/>
    <property type="project" value="InterPro"/>
</dbReference>
<evidence type="ECO:0000256" key="1">
    <source>
        <dbReference type="ARBA" id="ARBA00022737"/>
    </source>
</evidence>
<sequence>MEFKYQNILSQDELDEIRDAFKAFDTEGKGLIDPKDIAMTMKTIGFETKSPIVYNLICEIQRKYDKPIDFEMFIDSICACLGNRESKEGIRRIYNLFDDDKTGYITLKNLKRVCENLGEMITDDELHEIITRVDSTGEGHITFEDFYAIMMKKKF</sequence>
<dbReference type="PANTHER" id="PTHR23048">
    <property type="entry name" value="MYOSIN LIGHT CHAIN 1, 3"/>
    <property type="match status" value="1"/>
</dbReference>
<dbReference type="PROSITE" id="PS50222">
    <property type="entry name" value="EF_HAND_2"/>
    <property type="match status" value="2"/>
</dbReference>
<dbReference type="Gene3D" id="1.10.238.10">
    <property type="entry name" value="EF-hand"/>
    <property type="match status" value="2"/>
</dbReference>
<dbReference type="AlphaFoldDB" id="A0A6P6XK40"/>
<evidence type="ECO:0000313" key="4">
    <source>
        <dbReference type="Proteomes" id="UP000515146"/>
    </source>
</evidence>
<proteinExistence type="predicted"/>
<feature type="domain" description="EF-hand" evidence="3">
    <location>
        <begin position="12"/>
        <end position="47"/>
    </location>
</feature>
<dbReference type="Pfam" id="PF13499">
    <property type="entry name" value="EF-hand_7"/>
    <property type="match status" value="1"/>
</dbReference>
<protein>
    <submittedName>
        <fullName evidence="5">Caltractin-like</fullName>
    </submittedName>
</protein>
<dbReference type="SUPFAM" id="SSF47473">
    <property type="entry name" value="EF-hand"/>
    <property type="match status" value="1"/>
</dbReference>
<organism evidence="4 5">
    <name type="scientific">Dermatophagoides pteronyssinus</name>
    <name type="common">European house dust mite</name>
    <dbReference type="NCBI Taxonomy" id="6956"/>
    <lineage>
        <taxon>Eukaryota</taxon>
        <taxon>Metazoa</taxon>
        <taxon>Ecdysozoa</taxon>
        <taxon>Arthropoda</taxon>
        <taxon>Chelicerata</taxon>
        <taxon>Arachnida</taxon>
        <taxon>Acari</taxon>
        <taxon>Acariformes</taxon>
        <taxon>Sarcoptiformes</taxon>
        <taxon>Astigmata</taxon>
        <taxon>Psoroptidia</taxon>
        <taxon>Analgoidea</taxon>
        <taxon>Pyroglyphidae</taxon>
        <taxon>Dermatophagoidinae</taxon>
        <taxon>Dermatophagoides</taxon>
    </lineage>
</organism>
<dbReference type="InterPro" id="IPR002048">
    <property type="entry name" value="EF_hand_dom"/>
</dbReference>
<dbReference type="FunFam" id="1.10.238.10:FF:000003">
    <property type="entry name" value="Calmodulin A"/>
    <property type="match status" value="1"/>
</dbReference>
<accession>A0A6P6XK40</accession>
<gene>
    <name evidence="5" type="primary">LOC113788627</name>
</gene>
<dbReference type="RefSeq" id="XP_027193895.1">
    <property type="nucleotide sequence ID" value="XM_027338094.1"/>
</dbReference>
<dbReference type="OrthoDB" id="6480673at2759"/>
<dbReference type="SMART" id="SM00054">
    <property type="entry name" value="EFh"/>
    <property type="match status" value="3"/>
</dbReference>
<name>A0A6P6XK40_DERPT</name>
<dbReference type="PANTHER" id="PTHR23048:SF59">
    <property type="entry name" value="EF-HAND SUPERFAMILY PROTEIN"/>
    <property type="match status" value="1"/>
</dbReference>
<evidence type="ECO:0000259" key="3">
    <source>
        <dbReference type="PROSITE" id="PS50222"/>
    </source>
</evidence>
<dbReference type="InterPro" id="IPR050230">
    <property type="entry name" value="CALM/Myosin/TropC-like"/>
</dbReference>
<keyword evidence="1" id="KW-0677">Repeat</keyword>
<feature type="domain" description="EF-hand" evidence="3">
    <location>
        <begin position="85"/>
        <end position="120"/>
    </location>
</feature>
<keyword evidence="4" id="KW-1185">Reference proteome</keyword>
<dbReference type="InterPro" id="IPR011992">
    <property type="entry name" value="EF-hand-dom_pair"/>
</dbReference>